<protein>
    <recommendedName>
        <fullName evidence="3">GPI ethanolamine phosphate transferase 2</fullName>
    </recommendedName>
</protein>
<dbReference type="Pfam" id="PF01663">
    <property type="entry name" value="Phosphodiest"/>
    <property type="match status" value="1"/>
</dbReference>
<dbReference type="SUPFAM" id="SSF53649">
    <property type="entry name" value="Alkaline phosphatase-like"/>
    <property type="match status" value="1"/>
</dbReference>
<evidence type="ECO:0008006" key="3">
    <source>
        <dbReference type="Google" id="ProtNLM"/>
    </source>
</evidence>
<dbReference type="Gene3D" id="3.40.720.10">
    <property type="entry name" value="Alkaline Phosphatase, subunit A"/>
    <property type="match status" value="1"/>
</dbReference>
<reference evidence="1 2" key="1">
    <citation type="submission" date="2013-05" db="EMBL/GenBank/DDBJ databases">
        <title>Draft genome of the parasitic nematode Anyclostoma ceylanicum.</title>
        <authorList>
            <person name="Mitreva M."/>
        </authorList>
    </citation>
    <scope>NUCLEOTIDE SEQUENCE [LARGE SCALE GENOMIC DNA]</scope>
</reference>
<dbReference type="InterPro" id="IPR039527">
    <property type="entry name" value="PIGG/GPI7"/>
</dbReference>
<dbReference type="Proteomes" id="UP000054495">
    <property type="component" value="Unassembled WGS sequence"/>
</dbReference>
<dbReference type="InterPro" id="IPR017850">
    <property type="entry name" value="Alkaline_phosphatase_core_sf"/>
</dbReference>
<dbReference type="PANTHER" id="PTHR23072">
    <property type="entry name" value="PHOSPHATIDYLINOSITOL GLYCAN-RELATED"/>
    <property type="match status" value="1"/>
</dbReference>
<organism evidence="1 2">
    <name type="scientific">Ancylostoma ceylanicum</name>
    <dbReference type="NCBI Taxonomy" id="53326"/>
    <lineage>
        <taxon>Eukaryota</taxon>
        <taxon>Metazoa</taxon>
        <taxon>Ecdysozoa</taxon>
        <taxon>Nematoda</taxon>
        <taxon>Chromadorea</taxon>
        <taxon>Rhabditida</taxon>
        <taxon>Rhabditina</taxon>
        <taxon>Rhabditomorpha</taxon>
        <taxon>Strongyloidea</taxon>
        <taxon>Ancylostomatidae</taxon>
        <taxon>Ancylostomatinae</taxon>
        <taxon>Ancylostoma</taxon>
    </lineage>
</organism>
<dbReference type="AlphaFoldDB" id="A0A0D6M3S6"/>
<sequence>MCCFLWEAEAKSSSGHEGCFEKEARDYLVDPNTKVVLMVIDAWRLSFLVDPDSPMAFLRSSITSGRGVAFATTVQTPTVTMPRIKVDNNVTRHLDSKLNGDDWDVLILHYLGLDHIGHSLGGISPEMNRKLREMDSIARLVFETVSARAPILLIVMADHGMTNSGSHGGGSEAESRVPMVFLHSKVAIKRGGSLHGKSVLQAMAKVCPCCDVIAWLAEIGMKNSAIPPKLGVPQRTVQKVLRQ</sequence>
<dbReference type="GO" id="GO:0051267">
    <property type="term" value="F:CP2 mannose-ethanolamine phosphotransferase activity"/>
    <property type="evidence" value="ECO:0007669"/>
    <property type="project" value="TreeGrafter"/>
</dbReference>
<gene>
    <name evidence="1" type="ORF">ANCCEY_03860</name>
</gene>
<dbReference type="GO" id="GO:0006506">
    <property type="term" value="P:GPI anchor biosynthetic process"/>
    <property type="evidence" value="ECO:0007669"/>
    <property type="project" value="InterPro"/>
</dbReference>
<evidence type="ECO:0000313" key="1">
    <source>
        <dbReference type="EMBL" id="EPB77026.1"/>
    </source>
</evidence>
<dbReference type="EMBL" id="KE124847">
    <property type="protein sequence ID" value="EPB77026.1"/>
    <property type="molecule type" value="Genomic_DNA"/>
</dbReference>
<name>A0A0D6M3S6_9BILA</name>
<dbReference type="InterPro" id="IPR002591">
    <property type="entry name" value="Phosphodiest/P_Trfase"/>
</dbReference>
<accession>A0A0D6M3S6</accession>
<dbReference type="PANTHER" id="PTHR23072:SF0">
    <property type="entry name" value="GPI ETHANOLAMINE PHOSPHATE TRANSFERASE 2"/>
    <property type="match status" value="1"/>
</dbReference>
<evidence type="ECO:0000313" key="2">
    <source>
        <dbReference type="Proteomes" id="UP000054495"/>
    </source>
</evidence>
<proteinExistence type="predicted"/>
<dbReference type="GO" id="GO:0005789">
    <property type="term" value="C:endoplasmic reticulum membrane"/>
    <property type="evidence" value="ECO:0007669"/>
    <property type="project" value="TreeGrafter"/>
</dbReference>
<keyword evidence="2" id="KW-1185">Reference proteome</keyword>